<sequence length="152" mass="16279">MKARVLFATITGNNEDVADIIVDEFEKAGVDTTKEDIIDVDAMDINPAETDILVVVAYTFDKGTLADEALDFYDDMQDVNWTGLIYGVAGSGDVFYGQDYGVAVDLLEQHFDAFTGATRGAAGVKVNLSPDAEATSALRAFAQQLLVAAQTN</sequence>
<protein>
    <submittedName>
        <fullName evidence="8">Flavodoxin</fullName>
    </submittedName>
</protein>
<dbReference type="AlphaFoldDB" id="A0A288QLH9"/>
<evidence type="ECO:0000313" key="9">
    <source>
        <dbReference type="Proteomes" id="UP000254912"/>
    </source>
</evidence>
<dbReference type="GO" id="GO:0016651">
    <property type="term" value="F:oxidoreductase activity, acting on NAD(P)H"/>
    <property type="evidence" value="ECO:0007669"/>
    <property type="project" value="UniProtKB-ARBA"/>
</dbReference>
<keyword evidence="6" id="KW-0288">FMN</keyword>
<dbReference type="EMBL" id="QRAS01000004">
    <property type="protein sequence ID" value="RDL01600.1"/>
    <property type="molecule type" value="Genomic_DNA"/>
</dbReference>
<keyword evidence="9" id="KW-1185">Reference proteome</keyword>
<accession>A0A288QLH9</accession>
<dbReference type="OrthoDB" id="9790745at2"/>
<dbReference type="PANTHER" id="PTHR42809:SF1">
    <property type="entry name" value="FLAVODOXIN 1"/>
    <property type="match status" value="1"/>
</dbReference>
<dbReference type="Pfam" id="PF00258">
    <property type="entry name" value="Flavodoxin_1"/>
    <property type="match status" value="1"/>
</dbReference>
<comment type="function">
    <text evidence="2">Low-potential electron donor to a number of redox enzymes.</text>
</comment>
<proteinExistence type="inferred from homology"/>
<dbReference type="KEGG" id="wso:WSWS_00352"/>
<reference evidence="8 9" key="1">
    <citation type="submission" date="2018-07" db="EMBL/GenBank/DDBJ databases">
        <title>Genomic Encyclopedia of Type Strains, Phase III (KMG-III): the genomes of soil and plant-associated and newly described type strains.</title>
        <authorList>
            <person name="Whitman W."/>
        </authorList>
    </citation>
    <scope>NUCLEOTIDE SEQUENCE [LARGE SCALE GENOMIC DNA]</scope>
    <source>
        <strain evidence="8 9">CECT 7031</strain>
    </source>
</reference>
<evidence type="ECO:0000256" key="7">
    <source>
        <dbReference type="ARBA" id="ARBA00022982"/>
    </source>
</evidence>
<dbReference type="GO" id="GO:0010181">
    <property type="term" value="F:FMN binding"/>
    <property type="evidence" value="ECO:0007669"/>
    <property type="project" value="InterPro"/>
</dbReference>
<evidence type="ECO:0000256" key="4">
    <source>
        <dbReference type="ARBA" id="ARBA00022448"/>
    </source>
</evidence>
<evidence type="ECO:0000256" key="6">
    <source>
        <dbReference type="ARBA" id="ARBA00022643"/>
    </source>
</evidence>
<comment type="caution">
    <text evidence="8">The sequence shown here is derived from an EMBL/GenBank/DDBJ whole genome shotgun (WGS) entry which is preliminary data.</text>
</comment>
<dbReference type="InterPro" id="IPR029039">
    <property type="entry name" value="Flavoprotein-like_sf"/>
</dbReference>
<dbReference type="InterPro" id="IPR008254">
    <property type="entry name" value="Flavodoxin/NO_synth"/>
</dbReference>
<organism evidence="8 9">
    <name type="scientific">Weissella soli</name>
    <dbReference type="NCBI Taxonomy" id="155866"/>
    <lineage>
        <taxon>Bacteria</taxon>
        <taxon>Bacillati</taxon>
        <taxon>Bacillota</taxon>
        <taxon>Bacilli</taxon>
        <taxon>Lactobacillales</taxon>
        <taxon>Lactobacillaceae</taxon>
        <taxon>Weissella</taxon>
    </lineage>
</organism>
<dbReference type="SUPFAM" id="SSF52218">
    <property type="entry name" value="Flavoproteins"/>
    <property type="match status" value="1"/>
</dbReference>
<evidence type="ECO:0000256" key="2">
    <source>
        <dbReference type="ARBA" id="ARBA00003297"/>
    </source>
</evidence>
<dbReference type="PROSITE" id="PS50902">
    <property type="entry name" value="FLAVODOXIN_LIKE"/>
    <property type="match status" value="1"/>
</dbReference>
<comment type="similarity">
    <text evidence="3">Belongs to the flavodoxin family.</text>
</comment>
<dbReference type="Proteomes" id="UP000254912">
    <property type="component" value="Unassembled WGS sequence"/>
</dbReference>
<keyword evidence="5" id="KW-0285">Flavoprotein</keyword>
<keyword evidence="7" id="KW-0249">Electron transport</keyword>
<dbReference type="PANTHER" id="PTHR42809">
    <property type="entry name" value="FLAVODOXIN 2"/>
    <property type="match status" value="1"/>
</dbReference>
<comment type="cofactor">
    <cofactor evidence="1">
        <name>FMN</name>
        <dbReference type="ChEBI" id="CHEBI:58210"/>
    </cofactor>
</comment>
<evidence type="ECO:0000256" key="5">
    <source>
        <dbReference type="ARBA" id="ARBA00022630"/>
    </source>
</evidence>
<dbReference type="Gene3D" id="3.40.50.360">
    <property type="match status" value="1"/>
</dbReference>
<gene>
    <name evidence="8" type="ORF">DFP99_1507</name>
</gene>
<dbReference type="GeneID" id="94545561"/>
<evidence type="ECO:0000256" key="3">
    <source>
        <dbReference type="ARBA" id="ARBA00005267"/>
    </source>
</evidence>
<dbReference type="RefSeq" id="WP_070229647.1">
    <property type="nucleotide sequence ID" value="NZ_BJYO01000006.1"/>
</dbReference>
<evidence type="ECO:0000313" key="8">
    <source>
        <dbReference type="EMBL" id="RDL01600.1"/>
    </source>
</evidence>
<dbReference type="InterPro" id="IPR050619">
    <property type="entry name" value="Flavodoxin"/>
</dbReference>
<name>A0A288QLH9_9LACO</name>
<evidence type="ECO:0000256" key="1">
    <source>
        <dbReference type="ARBA" id="ARBA00001917"/>
    </source>
</evidence>
<keyword evidence="4" id="KW-0813">Transport</keyword>